<dbReference type="STRING" id="1208321.D104_06545"/>
<organism evidence="4 5">
    <name type="scientific">Marinomonas profundimaris</name>
    <dbReference type="NCBI Taxonomy" id="1208321"/>
    <lineage>
        <taxon>Bacteria</taxon>
        <taxon>Pseudomonadati</taxon>
        <taxon>Pseudomonadota</taxon>
        <taxon>Gammaproteobacteria</taxon>
        <taxon>Oceanospirillales</taxon>
        <taxon>Oceanospirillaceae</taxon>
        <taxon>Marinomonas</taxon>
    </lineage>
</organism>
<dbReference type="eggNOG" id="ENOG5033AZD">
    <property type="taxonomic scope" value="Bacteria"/>
</dbReference>
<dbReference type="SUPFAM" id="SSF53850">
    <property type="entry name" value="Periplasmic binding protein-like II"/>
    <property type="match status" value="1"/>
</dbReference>
<evidence type="ECO:0000313" key="5">
    <source>
        <dbReference type="Proteomes" id="UP000018857"/>
    </source>
</evidence>
<dbReference type="RefSeq" id="WP_024023469.1">
    <property type="nucleotide sequence ID" value="NZ_AYOZ01000009.1"/>
</dbReference>
<dbReference type="InterPro" id="IPR001638">
    <property type="entry name" value="Solute-binding_3/MltF_N"/>
</dbReference>
<evidence type="ECO:0000256" key="1">
    <source>
        <dbReference type="ARBA" id="ARBA00010333"/>
    </source>
</evidence>
<dbReference type="PATRIC" id="fig|1208321.3.peg.1299"/>
<name>W1RZG9_9GAMM</name>
<dbReference type="Gene3D" id="3.40.190.10">
    <property type="entry name" value="Periplasmic binding protein-like II"/>
    <property type="match status" value="2"/>
</dbReference>
<evidence type="ECO:0000256" key="2">
    <source>
        <dbReference type="ARBA" id="ARBA00022729"/>
    </source>
</evidence>
<dbReference type="PANTHER" id="PTHR35936:SF17">
    <property type="entry name" value="ARGININE-BINDING EXTRACELLULAR PROTEIN ARTP"/>
    <property type="match status" value="1"/>
</dbReference>
<gene>
    <name evidence="4" type="ORF">D104_06545</name>
</gene>
<dbReference type="Proteomes" id="UP000018857">
    <property type="component" value="Unassembled WGS sequence"/>
</dbReference>
<keyword evidence="2" id="KW-0732">Signal</keyword>
<keyword evidence="5" id="KW-1185">Reference proteome</keyword>
<accession>W1RZG9</accession>
<evidence type="ECO:0000313" key="4">
    <source>
        <dbReference type="EMBL" id="ETI61139.1"/>
    </source>
</evidence>
<comment type="caution">
    <text evidence="4">The sequence shown here is derived from an EMBL/GenBank/DDBJ whole genome shotgun (WGS) entry which is preliminary data.</text>
</comment>
<sequence length="262" mass="29313">MELVKVILAKMARLIIYIAMVFSVFNPVIAKSDTIKIVAPIFGEKLLSEGLSGFWADMYRQIVAGLVSPLEFVALPFKRSLVDFKTEKFDCIWSVDKKLLAQVGLDVTYFIESDIIFESGQYVFLAQGQLEISSLDGLRGKRVGIGGGSSYEDYLRSIDAKIVLLSDQDSKLRMLENHRIDAFIGWTPDTLILEQNAIRKSALLDNAFKLSSSGVAFSCHNTPKNTLFIEKLNAAIKAYKTSDQFRALFETYGASTMLEQHK</sequence>
<comment type="similarity">
    <text evidence="1">Belongs to the bacterial solute-binding protein 3 family.</text>
</comment>
<protein>
    <recommendedName>
        <fullName evidence="3">Solute-binding protein family 3/N-terminal domain-containing protein</fullName>
    </recommendedName>
</protein>
<evidence type="ECO:0000259" key="3">
    <source>
        <dbReference type="SMART" id="SM00062"/>
    </source>
</evidence>
<feature type="domain" description="Solute-binding protein family 3/N-terminal" evidence="3">
    <location>
        <begin position="34"/>
        <end position="256"/>
    </location>
</feature>
<reference evidence="4 5" key="1">
    <citation type="journal article" date="2014" name="Genome Announc.">
        <title>Draft Genome Sequence of Marinomonas sp. Strain D104, a Polycyclic Aromatic Hydrocarbon-Degrading Bacterium from the Deep-Sea Sediment of the Arctic Ocean.</title>
        <authorList>
            <person name="Dong C."/>
            <person name="Bai X."/>
            <person name="Lai Q."/>
            <person name="Xie Y."/>
            <person name="Chen X."/>
            <person name="Shao Z."/>
        </authorList>
    </citation>
    <scope>NUCLEOTIDE SEQUENCE [LARGE SCALE GENOMIC DNA]</scope>
    <source>
        <strain evidence="4 5">D104</strain>
    </source>
</reference>
<proteinExistence type="inferred from homology"/>
<dbReference type="AlphaFoldDB" id="W1RZG9"/>
<dbReference type="OrthoDB" id="6362810at2"/>
<dbReference type="PANTHER" id="PTHR35936">
    <property type="entry name" value="MEMBRANE-BOUND LYTIC MUREIN TRANSGLYCOSYLASE F"/>
    <property type="match status" value="1"/>
</dbReference>
<dbReference type="SMART" id="SM00062">
    <property type="entry name" value="PBPb"/>
    <property type="match status" value="1"/>
</dbReference>
<dbReference type="EMBL" id="AYOZ01000009">
    <property type="protein sequence ID" value="ETI61139.1"/>
    <property type="molecule type" value="Genomic_DNA"/>
</dbReference>